<dbReference type="VEuPathDB" id="FungiDB:HCDG_08453"/>
<evidence type="ECO:0000313" key="1">
    <source>
        <dbReference type="EMBL" id="EER37002.1"/>
    </source>
</evidence>
<accession>C6HR68</accession>
<sequence>MAVLTGRITGFVNDDLQNPQPIHYFDLVPSLPMLHDAPLNGTGLGLPSPGEQKIRQLRSQLMQALAYPPKQGFDIAGGHSNPCRIRTGPLKLREIEISLTVYITQLHKCMIIFQNKETSVVRD</sequence>
<dbReference type="EMBL" id="GG692436">
    <property type="protein sequence ID" value="EER37002.1"/>
    <property type="molecule type" value="Genomic_DNA"/>
</dbReference>
<protein>
    <submittedName>
        <fullName evidence="1">Uncharacterized protein</fullName>
    </submittedName>
</protein>
<evidence type="ECO:0000313" key="2">
    <source>
        <dbReference type="Proteomes" id="UP000002624"/>
    </source>
</evidence>
<dbReference type="HOGENOM" id="CLU_2014584_0_0_1"/>
<organism evidence="1 2">
    <name type="scientific">Ajellomyces capsulatus (strain H143)</name>
    <name type="common">Darling's disease fungus</name>
    <name type="synonym">Histoplasma capsulatum</name>
    <dbReference type="NCBI Taxonomy" id="544712"/>
    <lineage>
        <taxon>Eukaryota</taxon>
        <taxon>Fungi</taxon>
        <taxon>Dikarya</taxon>
        <taxon>Ascomycota</taxon>
        <taxon>Pezizomycotina</taxon>
        <taxon>Eurotiomycetes</taxon>
        <taxon>Eurotiomycetidae</taxon>
        <taxon>Onygenales</taxon>
        <taxon>Ajellomycetaceae</taxon>
        <taxon>Histoplasma</taxon>
    </lineage>
</organism>
<proteinExistence type="predicted"/>
<reference evidence="2" key="1">
    <citation type="submission" date="2009-05" db="EMBL/GenBank/DDBJ databases">
        <title>The genome sequence of Ajellomyces capsulatus strain H143.</title>
        <authorList>
            <person name="Champion M."/>
            <person name="Cuomo C.A."/>
            <person name="Ma L.-J."/>
            <person name="Henn M.R."/>
            <person name="Sil A."/>
            <person name="Goldman B."/>
            <person name="Young S.K."/>
            <person name="Kodira C.D."/>
            <person name="Zeng Q."/>
            <person name="Koehrsen M."/>
            <person name="Alvarado L."/>
            <person name="Berlin A.M."/>
            <person name="Borenstein D."/>
            <person name="Chen Z."/>
            <person name="Engels R."/>
            <person name="Freedman E."/>
            <person name="Gellesch M."/>
            <person name="Goldberg J."/>
            <person name="Griggs A."/>
            <person name="Gujja S."/>
            <person name="Heiman D.I."/>
            <person name="Hepburn T.A."/>
            <person name="Howarth C."/>
            <person name="Jen D."/>
            <person name="Larson L."/>
            <person name="Lewis B."/>
            <person name="Mehta T."/>
            <person name="Park D."/>
            <person name="Pearson M."/>
            <person name="Roberts A."/>
            <person name="Saif S."/>
            <person name="Shea T.D."/>
            <person name="Shenoy N."/>
            <person name="Sisk P."/>
            <person name="Stolte C."/>
            <person name="Sykes S."/>
            <person name="Walk T."/>
            <person name="White J."/>
            <person name="Yandava C."/>
            <person name="Klein B."/>
            <person name="McEwen J.G."/>
            <person name="Puccia R."/>
            <person name="Goldman G.H."/>
            <person name="Felipe M.S."/>
            <person name="Nino-Vega G."/>
            <person name="San-Blas G."/>
            <person name="Taylor J.W."/>
            <person name="Mendoza L."/>
            <person name="Galagan J.E."/>
            <person name="Nusbaum C."/>
            <person name="Birren B.W."/>
        </authorList>
    </citation>
    <scope>NUCLEOTIDE SEQUENCE [LARGE SCALE GENOMIC DNA]</scope>
    <source>
        <strain evidence="2">H143</strain>
    </source>
</reference>
<gene>
    <name evidence="1" type="ORF">HCDG_08453</name>
</gene>
<dbReference type="Proteomes" id="UP000002624">
    <property type="component" value="Unassembled WGS sequence"/>
</dbReference>
<name>C6HR68_AJECH</name>
<dbReference type="AlphaFoldDB" id="C6HR68"/>